<protein>
    <submittedName>
        <fullName evidence="2">Uncharacterized protein</fullName>
    </submittedName>
</protein>
<dbReference type="RefSeq" id="WP_078974373.1">
    <property type="nucleotide sequence ID" value="NZ_MWQN01000001.1"/>
</dbReference>
<accession>A0A1T3NT83</accession>
<feature type="compositionally biased region" description="Basic and acidic residues" evidence="1">
    <location>
        <begin position="51"/>
        <end position="62"/>
    </location>
</feature>
<feature type="region of interest" description="Disordered" evidence="1">
    <location>
        <begin position="48"/>
        <end position="73"/>
    </location>
</feature>
<name>A0A1T3NT83_9ACTN</name>
<dbReference type="EMBL" id="MWQN01000001">
    <property type="protein sequence ID" value="OPC80107.1"/>
    <property type="molecule type" value="Genomic_DNA"/>
</dbReference>
<proteinExistence type="predicted"/>
<sequence>MDGLVVLAVSACLLGLTVLLVVRSLGRRDIGTAPPDLLRENALADLEEAEWTPRDEQPRRTDTAGAPDPRTCR</sequence>
<keyword evidence="3" id="KW-1185">Reference proteome</keyword>
<reference evidence="2 3" key="1">
    <citation type="submission" date="2017-03" db="EMBL/GenBank/DDBJ databases">
        <title>Draft genome sequence of Streptomyces scabrisporus NF3, endophyte isolated from Amphipterygium adstringens.</title>
        <authorList>
            <person name="Vazquez M."/>
            <person name="Ceapa C.D."/>
            <person name="Rodriguez Luna D."/>
            <person name="Sanchez Esquivel S."/>
        </authorList>
    </citation>
    <scope>NUCLEOTIDE SEQUENCE [LARGE SCALE GENOMIC DNA]</scope>
    <source>
        <strain evidence="2 3">NF3</strain>
    </source>
</reference>
<organism evidence="2 3">
    <name type="scientific">Embleya scabrispora</name>
    <dbReference type="NCBI Taxonomy" id="159449"/>
    <lineage>
        <taxon>Bacteria</taxon>
        <taxon>Bacillati</taxon>
        <taxon>Actinomycetota</taxon>
        <taxon>Actinomycetes</taxon>
        <taxon>Kitasatosporales</taxon>
        <taxon>Streptomycetaceae</taxon>
        <taxon>Embleya</taxon>
    </lineage>
</organism>
<dbReference type="Proteomes" id="UP000190037">
    <property type="component" value="Unassembled WGS sequence"/>
</dbReference>
<evidence type="ECO:0000256" key="1">
    <source>
        <dbReference type="SAM" id="MobiDB-lite"/>
    </source>
</evidence>
<comment type="caution">
    <text evidence="2">The sequence shown here is derived from an EMBL/GenBank/DDBJ whole genome shotgun (WGS) entry which is preliminary data.</text>
</comment>
<evidence type="ECO:0000313" key="2">
    <source>
        <dbReference type="EMBL" id="OPC80107.1"/>
    </source>
</evidence>
<dbReference type="AlphaFoldDB" id="A0A1T3NT83"/>
<dbReference type="OrthoDB" id="4350814at2"/>
<evidence type="ECO:0000313" key="3">
    <source>
        <dbReference type="Proteomes" id="UP000190037"/>
    </source>
</evidence>
<gene>
    <name evidence="2" type="ORF">B4N89_03315</name>
</gene>